<comment type="caution">
    <text evidence="1">The sequence shown here is derived from an EMBL/GenBank/DDBJ whole genome shotgun (WGS) entry which is preliminary data.</text>
</comment>
<dbReference type="InterPro" id="IPR036047">
    <property type="entry name" value="F-box-like_dom_sf"/>
</dbReference>
<sequence>MFVQKPSETTNIYQTFEEPALGVFTNIPPELIMHTLSFLNREDLPPIFLINRTWKLLATSACEQREKRKILELIDCIKCQVHEHYPEISQKLTNLCLQIAENYKNRDLSFNLIAFIKTQKFELLSMLQSLKKEDAKHIDIKDFRSHEFKDFLALLDLEISSFECLSMTNEEEKAKIQHELIQEYLKLNHAEKALNLAKIMSETIGIVCFRKRCAISEIITKSSDLNVLDEIIKSNFFPFDAHEKNNLRLEVSNKLIALKELDKALDLVDSFSELGKEKGTALVNVIKASPSLEQLDRVHRAAKKIINDEDKFCVLRPLVTAFRSLKCFQIVDQINQSIPPVKFNMEELNELLGL</sequence>
<reference evidence="1 2" key="1">
    <citation type="journal article" date="2014" name="Mol. Biol. Evol.">
        <title>Massive expansion of Ubiquitination-related gene families within the Chlamydiae.</title>
        <authorList>
            <person name="Domman D."/>
            <person name="Collingro A."/>
            <person name="Lagkouvardos I."/>
            <person name="Gehre L."/>
            <person name="Weinmaier T."/>
            <person name="Rattei T."/>
            <person name="Subtil A."/>
            <person name="Horn M."/>
        </authorList>
    </citation>
    <scope>NUCLEOTIDE SEQUENCE [LARGE SCALE GENOMIC DNA]</scope>
    <source>
        <strain evidence="1 2">OEW1</strain>
    </source>
</reference>
<evidence type="ECO:0008006" key="3">
    <source>
        <dbReference type="Google" id="ProtNLM"/>
    </source>
</evidence>
<dbReference type="PATRIC" id="fig|83552.4.peg.856"/>
<proteinExistence type="predicted"/>
<name>A0A0C1ENU1_9BACT</name>
<dbReference type="AlphaFoldDB" id="A0A0C1ENU1"/>
<dbReference type="RefSeq" id="WP_006340830.1">
    <property type="nucleotide sequence ID" value="NZ_BAWW01000005.1"/>
</dbReference>
<dbReference type="EMBL" id="JSAM01000051">
    <property type="protein sequence ID" value="KIA77964.1"/>
    <property type="molecule type" value="Genomic_DNA"/>
</dbReference>
<organism evidence="1 2">
    <name type="scientific">Parachlamydia acanthamoebae</name>
    <dbReference type="NCBI Taxonomy" id="83552"/>
    <lineage>
        <taxon>Bacteria</taxon>
        <taxon>Pseudomonadati</taxon>
        <taxon>Chlamydiota</taxon>
        <taxon>Chlamydiia</taxon>
        <taxon>Parachlamydiales</taxon>
        <taxon>Parachlamydiaceae</taxon>
        <taxon>Parachlamydia</taxon>
    </lineage>
</organism>
<evidence type="ECO:0000313" key="1">
    <source>
        <dbReference type="EMBL" id="KIA77964.1"/>
    </source>
</evidence>
<dbReference type="Proteomes" id="UP000031307">
    <property type="component" value="Unassembled WGS sequence"/>
</dbReference>
<dbReference type="SUPFAM" id="SSF81383">
    <property type="entry name" value="F-box domain"/>
    <property type="match status" value="1"/>
</dbReference>
<accession>A0A0C1ENU1</accession>
<evidence type="ECO:0000313" key="2">
    <source>
        <dbReference type="Proteomes" id="UP000031307"/>
    </source>
</evidence>
<gene>
    <name evidence="1" type="ORF">DB43_FG00230</name>
</gene>
<protein>
    <recommendedName>
        <fullName evidence="3">F-box domain-containing protein</fullName>
    </recommendedName>
</protein>